<sequence>MVLRRGVDERVLGVGEQLLKAAADQALGRTASAHLEQGLWQQTAALLRQRRDWDRDLQVSPPPPAACLPCAVAVDHRPTHAGRRCRAYGGQLHRIVVDEGFDTHPWCDRPGANGSLAFLEQTAHLLGATLLAQPA</sequence>
<gene>
    <name evidence="1" type="ORF">GCM10022263_04010</name>
</gene>
<evidence type="ECO:0000313" key="1">
    <source>
        <dbReference type="EMBL" id="GAA3519375.1"/>
    </source>
</evidence>
<accession>A0ABP6UUN1</accession>
<protein>
    <submittedName>
        <fullName evidence="1">Uncharacterized protein</fullName>
    </submittedName>
</protein>
<keyword evidence="2" id="KW-1185">Reference proteome</keyword>
<name>A0ABP6UUN1_9ACTN</name>
<dbReference type="RefSeq" id="WP_218234941.1">
    <property type="nucleotide sequence ID" value="NZ_BAABBB010000003.1"/>
</dbReference>
<dbReference type="EMBL" id="BAABBB010000003">
    <property type="protein sequence ID" value="GAA3519375.1"/>
    <property type="molecule type" value="Genomic_DNA"/>
</dbReference>
<reference evidence="2" key="1">
    <citation type="journal article" date="2019" name="Int. J. Syst. Evol. Microbiol.">
        <title>The Global Catalogue of Microorganisms (GCM) 10K type strain sequencing project: providing services to taxonomists for standard genome sequencing and annotation.</title>
        <authorList>
            <consortium name="The Broad Institute Genomics Platform"/>
            <consortium name="The Broad Institute Genome Sequencing Center for Infectious Disease"/>
            <person name="Wu L."/>
            <person name="Ma J."/>
        </authorList>
    </citation>
    <scope>NUCLEOTIDE SEQUENCE [LARGE SCALE GENOMIC DNA]</scope>
    <source>
        <strain evidence="2">JCM 17460</strain>
    </source>
</reference>
<comment type="caution">
    <text evidence="1">The sequence shown here is derived from an EMBL/GenBank/DDBJ whole genome shotgun (WGS) entry which is preliminary data.</text>
</comment>
<dbReference type="Proteomes" id="UP001500301">
    <property type="component" value="Unassembled WGS sequence"/>
</dbReference>
<organism evidence="1 2">
    <name type="scientific">Nocardioides daeguensis</name>
    <dbReference type="NCBI Taxonomy" id="908359"/>
    <lineage>
        <taxon>Bacteria</taxon>
        <taxon>Bacillati</taxon>
        <taxon>Actinomycetota</taxon>
        <taxon>Actinomycetes</taxon>
        <taxon>Propionibacteriales</taxon>
        <taxon>Nocardioidaceae</taxon>
        <taxon>Nocardioides</taxon>
    </lineage>
</organism>
<evidence type="ECO:0000313" key="2">
    <source>
        <dbReference type="Proteomes" id="UP001500301"/>
    </source>
</evidence>
<proteinExistence type="predicted"/>